<dbReference type="Gene3D" id="3.30.70.100">
    <property type="match status" value="1"/>
</dbReference>
<dbReference type="SUPFAM" id="SSF54909">
    <property type="entry name" value="Dimeric alpha+beta barrel"/>
    <property type="match status" value="1"/>
</dbReference>
<name>A0ABX1FEJ4_9PSEU</name>
<comment type="similarity">
    <text evidence="1">Belongs to the NipSnap family.</text>
</comment>
<dbReference type="Proteomes" id="UP001515943">
    <property type="component" value="Unassembled WGS sequence"/>
</dbReference>
<organism evidence="3 4">
    <name type="scientific">Lentzea indica</name>
    <dbReference type="NCBI Taxonomy" id="2604800"/>
    <lineage>
        <taxon>Bacteria</taxon>
        <taxon>Bacillati</taxon>
        <taxon>Actinomycetota</taxon>
        <taxon>Actinomycetes</taxon>
        <taxon>Pseudonocardiales</taxon>
        <taxon>Pseudonocardiaceae</taxon>
        <taxon>Lentzea</taxon>
    </lineage>
</organism>
<dbReference type="InterPro" id="IPR011008">
    <property type="entry name" value="Dimeric_a/b-barrel"/>
</dbReference>
<evidence type="ECO:0000256" key="1">
    <source>
        <dbReference type="ARBA" id="ARBA00005291"/>
    </source>
</evidence>
<sequence>MIVEERNYVLVPGGTPQYLDQWHRTGREPQIRHLGEPLGVYTVEIGELNTLVYHWQYADFADRASRRARLAKDPDFAVFRTKVRSFLVSQASRILLPAARTGSPTPP</sequence>
<evidence type="ECO:0000313" key="3">
    <source>
        <dbReference type="EMBL" id="NKE57389.1"/>
    </source>
</evidence>
<protein>
    <submittedName>
        <fullName evidence="3">NIPSNAP family protein</fullName>
    </submittedName>
</protein>
<evidence type="ECO:0000259" key="2">
    <source>
        <dbReference type="Pfam" id="PF07978"/>
    </source>
</evidence>
<dbReference type="InterPro" id="IPR012577">
    <property type="entry name" value="NIPSNAP"/>
</dbReference>
<keyword evidence="4" id="KW-1185">Reference proteome</keyword>
<comment type="caution">
    <text evidence="3">The sequence shown here is derived from an EMBL/GenBank/DDBJ whole genome shotgun (WGS) entry which is preliminary data.</text>
</comment>
<dbReference type="EMBL" id="VSRL01000031">
    <property type="protein sequence ID" value="NKE57389.1"/>
    <property type="molecule type" value="Genomic_DNA"/>
</dbReference>
<dbReference type="PANTHER" id="PTHR21017:SF17">
    <property type="entry name" value="PROTEIN NIPSNAP"/>
    <property type="match status" value="1"/>
</dbReference>
<dbReference type="Pfam" id="PF07978">
    <property type="entry name" value="NIPSNAP"/>
    <property type="match status" value="1"/>
</dbReference>
<dbReference type="InterPro" id="IPR051557">
    <property type="entry name" value="NipSnap_domain"/>
</dbReference>
<gene>
    <name evidence="3" type="ORF">FXN61_11290</name>
</gene>
<evidence type="ECO:0000313" key="4">
    <source>
        <dbReference type="Proteomes" id="UP001515943"/>
    </source>
</evidence>
<dbReference type="PANTHER" id="PTHR21017">
    <property type="entry name" value="NIPSNAP-RELATED"/>
    <property type="match status" value="1"/>
</dbReference>
<proteinExistence type="inferred from homology"/>
<feature type="domain" description="NIPSNAP" evidence="2">
    <location>
        <begin position="3"/>
        <end position="99"/>
    </location>
</feature>
<dbReference type="RefSeq" id="WP_167973044.1">
    <property type="nucleotide sequence ID" value="NZ_VSRL01000031.1"/>
</dbReference>
<accession>A0ABX1FEJ4</accession>
<reference evidence="3 4" key="1">
    <citation type="submission" date="2019-08" db="EMBL/GenBank/DDBJ databases">
        <title>Lentzea from Indian Himalayas.</title>
        <authorList>
            <person name="Mandal S."/>
            <person name="Mallick Gupta A."/>
            <person name="Maiti P.K."/>
            <person name="Sarkar J."/>
            <person name="Mandal S."/>
        </authorList>
    </citation>
    <scope>NUCLEOTIDE SEQUENCE [LARGE SCALE GENOMIC DNA]</scope>
    <source>
        <strain evidence="3 4">PSKA42</strain>
    </source>
</reference>